<dbReference type="WBParaSite" id="Hba_16964">
    <property type="protein sequence ID" value="Hba_16964"/>
    <property type="gene ID" value="Hba_16964"/>
</dbReference>
<evidence type="ECO:0000313" key="2">
    <source>
        <dbReference type="WBParaSite" id="Hba_16964"/>
    </source>
</evidence>
<accession>A0A1I7XI15</accession>
<proteinExistence type="predicted"/>
<organism evidence="1 2">
    <name type="scientific">Heterorhabditis bacteriophora</name>
    <name type="common">Entomopathogenic nematode worm</name>
    <dbReference type="NCBI Taxonomy" id="37862"/>
    <lineage>
        <taxon>Eukaryota</taxon>
        <taxon>Metazoa</taxon>
        <taxon>Ecdysozoa</taxon>
        <taxon>Nematoda</taxon>
        <taxon>Chromadorea</taxon>
        <taxon>Rhabditida</taxon>
        <taxon>Rhabditina</taxon>
        <taxon>Rhabditomorpha</taxon>
        <taxon>Strongyloidea</taxon>
        <taxon>Heterorhabditidae</taxon>
        <taxon>Heterorhabditis</taxon>
    </lineage>
</organism>
<reference evidence="2" key="1">
    <citation type="submission" date="2016-11" db="UniProtKB">
        <authorList>
            <consortium name="WormBaseParasite"/>
        </authorList>
    </citation>
    <scope>IDENTIFICATION</scope>
</reference>
<dbReference type="Proteomes" id="UP000095283">
    <property type="component" value="Unplaced"/>
</dbReference>
<evidence type="ECO:0000313" key="1">
    <source>
        <dbReference type="Proteomes" id="UP000095283"/>
    </source>
</evidence>
<name>A0A1I7XI15_HETBA</name>
<keyword evidence="1" id="KW-1185">Reference proteome</keyword>
<sequence length="115" mass="13222">MALLKKPLLWYRIMDKRDGEVRRGRVAVASCAIAAGDWRRIVHTSLRVSLKRFRNSPHSSDGWLRMSLLCVTSKSTSRLRHTRSTDSLTAEYQFSNNHVHIDCFSQKGTTSGRCW</sequence>
<protein>
    <submittedName>
        <fullName evidence="2">Uncharacterized protein</fullName>
    </submittedName>
</protein>
<dbReference type="AlphaFoldDB" id="A0A1I7XI15"/>